<gene>
    <name evidence="1" type="ORF">B9Q37_11585</name>
</gene>
<accession>A0A2J0PN98</accession>
<dbReference type="Pfam" id="PF10765">
    <property type="entry name" value="Phage_P22_NinX"/>
    <property type="match status" value="1"/>
</dbReference>
<proteinExistence type="predicted"/>
<sequence length="127" mass="13917">MDYSKMSDFEINAAVFESLHGGAPDYKEGDCGAMVLISYEGDVVGGDAVEVEVEHGLFNPCNNPSDAWPIILDAKIQTYWRGETWGARTIHTPVVECQNPLRAAMIVFLLMQELPNVPANSTGSDLR</sequence>
<dbReference type="InterPro" id="IPR019701">
    <property type="entry name" value="Phage_P22_NinX"/>
</dbReference>
<dbReference type="EMBL" id="NEEU01000003">
    <property type="protein sequence ID" value="PJD76168.1"/>
    <property type="molecule type" value="Genomic_DNA"/>
</dbReference>
<protein>
    <submittedName>
        <fullName evidence="1">Protein ninX</fullName>
    </submittedName>
</protein>
<evidence type="ECO:0000313" key="1">
    <source>
        <dbReference type="EMBL" id="PJD76168.1"/>
    </source>
</evidence>
<dbReference type="Proteomes" id="UP000230495">
    <property type="component" value="Unassembled WGS sequence"/>
</dbReference>
<organism evidence="1">
    <name type="scientific">Enterobacter kobei</name>
    <dbReference type="NCBI Taxonomy" id="208224"/>
    <lineage>
        <taxon>Bacteria</taxon>
        <taxon>Pseudomonadati</taxon>
        <taxon>Pseudomonadota</taxon>
        <taxon>Gammaproteobacteria</taxon>
        <taxon>Enterobacterales</taxon>
        <taxon>Enterobacteriaceae</taxon>
        <taxon>Enterobacter</taxon>
        <taxon>Enterobacter cloacae complex</taxon>
    </lineage>
</organism>
<dbReference type="AlphaFoldDB" id="A0A2J0PN98"/>
<dbReference type="RefSeq" id="WP_100126838.1">
    <property type="nucleotide sequence ID" value="NZ_NEES01000008.1"/>
</dbReference>
<comment type="caution">
    <text evidence="1">The sequence shown here is derived from an EMBL/GenBank/DDBJ whole genome shotgun (WGS) entry which is preliminary data.</text>
</comment>
<name>A0A2J0PN98_9ENTR</name>
<dbReference type="OrthoDB" id="6504765at2"/>
<evidence type="ECO:0000313" key="2">
    <source>
        <dbReference type="Proteomes" id="UP000230495"/>
    </source>
</evidence>
<reference evidence="1 2" key="1">
    <citation type="journal article" date="2017" name="J. Antimicrob. Chemother.">
        <title>Characterization of the population structure, drug resistance mechanisms and plasmids of the community-associated Enterobacter cloacae complex in China.</title>
        <authorList>
            <person name="Zhou K."/>
            <person name="Yu W."/>
            <person name="Cao X."/>
            <person name="Shen P."/>
            <person name="Lu H."/>
            <person name="Luo Q."/>
            <person name="Rossen J.W.A."/>
            <person name="Xiao Y."/>
        </authorList>
    </citation>
    <scope>NUCLEOTIDE SEQUENCE [LARGE SCALE GENOMIC DNA]</scope>
    <source>
        <strain evidence="1">ECC1097</strain>
    </source>
</reference>